<dbReference type="EMBL" id="MU251254">
    <property type="protein sequence ID" value="KAG9254322.1"/>
    <property type="molecule type" value="Genomic_DNA"/>
</dbReference>
<dbReference type="GeneID" id="70297692"/>
<reference evidence="2" key="1">
    <citation type="journal article" date="2021" name="IMA Fungus">
        <title>Genomic characterization of three marine fungi, including Emericellopsis atlantica sp. nov. with signatures of a generalist lifestyle and marine biomass degradation.</title>
        <authorList>
            <person name="Hagestad O.C."/>
            <person name="Hou L."/>
            <person name="Andersen J.H."/>
            <person name="Hansen E.H."/>
            <person name="Altermark B."/>
            <person name="Li C."/>
            <person name="Kuhnert E."/>
            <person name="Cox R.J."/>
            <person name="Crous P.W."/>
            <person name="Spatafora J.W."/>
            <person name="Lail K."/>
            <person name="Amirebrahimi M."/>
            <person name="Lipzen A."/>
            <person name="Pangilinan J."/>
            <person name="Andreopoulos W."/>
            <person name="Hayes R.D."/>
            <person name="Ng V."/>
            <person name="Grigoriev I.V."/>
            <person name="Jackson S.A."/>
            <person name="Sutton T.D.S."/>
            <person name="Dobson A.D.W."/>
            <person name="Rama T."/>
        </authorList>
    </citation>
    <scope>NUCLEOTIDE SEQUENCE</scope>
    <source>
        <strain evidence="2">TS7</strain>
    </source>
</reference>
<dbReference type="Gene3D" id="1.25.40.10">
    <property type="entry name" value="Tetratricopeptide repeat domain"/>
    <property type="match status" value="1"/>
</dbReference>
<dbReference type="Gene3D" id="2.170.270.10">
    <property type="entry name" value="SET domain"/>
    <property type="match status" value="1"/>
</dbReference>
<dbReference type="Pfam" id="PF00856">
    <property type="entry name" value="SET"/>
    <property type="match status" value="1"/>
</dbReference>
<evidence type="ECO:0000313" key="2">
    <source>
        <dbReference type="EMBL" id="KAG9254322.1"/>
    </source>
</evidence>
<dbReference type="InterPro" id="IPR001214">
    <property type="entry name" value="SET_dom"/>
</dbReference>
<dbReference type="OrthoDB" id="265717at2759"/>
<feature type="domain" description="SET" evidence="1">
    <location>
        <begin position="14"/>
        <end position="157"/>
    </location>
</feature>
<proteinExistence type="predicted"/>
<dbReference type="PANTHER" id="PTHR47332:SF4">
    <property type="entry name" value="SET DOMAIN-CONTAINING PROTEIN 5"/>
    <property type="match status" value="1"/>
</dbReference>
<dbReference type="AlphaFoldDB" id="A0A9P8CPL7"/>
<sequence>MGAMSAHGSEAEHESLIKVDILPGKGRGLVATTPIAFGTTIFAEVPYLKLEDNFAKLNPPAANALLAQQLRDLDKEDQRSFLQLRNFFPGLYPLLGTFGSNALQIHDSMHAIFRHATLINHDCIPNARYFWDKDTGRQVVRSLRRIDKDEEITVAYIMRGTRAERREMFKTRYGFECTCALCSAPAEVVEQSDARQAIIRKHDALVDSDRIKTNPVACMKSCRHLAYAVKQEYKADKGQSRLYQPFEEAMDTCGRHGDRARVVMFAKLAVASLQLCFGYDHKRTSRVRRLAMHPDTMEGFGTHSMDWETWPHEIPENLGGSQFDEWLWRAGEWAVPVMVKVDDEEWIATCKRLFLKEGWEPDADGSDA</sequence>
<dbReference type="SMART" id="SM00317">
    <property type="entry name" value="SET"/>
    <property type="match status" value="1"/>
</dbReference>
<comment type="caution">
    <text evidence="2">The sequence shown here is derived from an EMBL/GenBank/DDBJ whole genome shotgun (WGS) entry which is preliminary data.</text>
</comment>
<organism evidence="2 3">
    <name type="scientific">Emericellopsis atlantica</name>
    <dbReference type="NCBI Taxonomy" id="2614577"/>
    <lineage>
        <taxon>Eukaryota</taxon>
        <taxon>Fungi</taxon>
        <taxon>Dikarya</taxon>
        <taxon>Ascomycota</taxon>
        <taxon>Pezizomycotina</taxon>
        <taxon>Sordariomycetes</taxon>
        <taxon>Hypocreomycetidae</taxon>
        <taxon>Hypocreales</taxon>
        <taxon>Bionectriaceae</taxon>
        <taxon>Emericellopsis</taxon>
    </lineage>
</organism>
<dbReference type="RefSeq" id="XP_046118246.1">
    <property type="nucleotide sequence ID" value="XM_046266789.1"/>
</dbReference>
<dbReference type="InterPro" id="IPR053185">
    <property type="entry name" value="SET_domain_protein"/>
</dbReference>
<gene>
    <name evidence="2" type="ORF">F5Z01DRAFT_736616</name>
</gene>
<dbReference type="CDD" id="cd20071">
    <property type="entry name" value="SET_SMYD"/>
    <property type="match status" value="1"/>
</dbReference>
<protein>
    <recommendedName>
        <fullName evidence="1">SET domain-containing protein</fullName>
    </recommendedName>
</protein>
<dbReference type="InterPro" id="IPR046341">
    <property type="entry name" value="SET_dom_sf"/>
</dbReference>
<name>A0A9P8CPL7_9HYPO</name>
<dbReference type="PROSITE" id="PS50280">
    <property type="entry name" value="SET"/>
    <property type="match status" value="1"/>
</dbReference>
<evidence type="ECO:0000259" key="1">
    <source>
        <dbReference type="PROSITE" id="PS50280"/>
    </source>
</evidence>
<dbReference type="SUPFAM" id="SSF82199">
    <property type="entry name" value="SET domain"/>
    <property type="match status" value="1"/>
</dbReference>
<keyword evidence="3" id="KW-1185">Reference proteome</keyword>
<evidence type="ECO:0000313" key="3">
    <source>
        <dbReference type="Proteomes" id="UP000887229"/>
    </source>
</evidence>
<dbReference type="PANTHER" id="PTHR47332">
    <property type="entry name" value="SET DOMAIN-CONTAINING PROTEIN 5"/>
    <property type="match status" value="1"/>
</dbReference>
<dbReference type="Proteomes" id="UP000887229">
    <property type="component" value="Unassembled WGS sequence"/>
</dbReference>
<dbReference type="InterPro" id="IPR011990">
    <property type="entry name" value="TPR-like_helical_dom_sf"/>
</dbReference>
<accession>A0A9P8CPL7</accession>